<reference evidence="1 2" key="1">
    <citation type="journal article" date="2015" name="Mol. Plant Microbe Interact.">
        <title>Comparative Genomic Analysis of Pseudomonas chlororaphis PCL1606 Reveals New Insight into Antifungal Compounds Involved in Biocontrol.</title>
        <authorList>
            <person name="Calderon C.E."/>
            <person name="Ramos C."/>
            <person name="de Vicente A."/>
            <person name="Cazorla F.M."/>
        </authorList>
    </citation>
    <scope>NUCLEOTIDE SEQUENCE [LARGE SCALE GENOMIC DNA]</scope>
    <source>
        <strain evidence="1 2">PCL1606</strain>
    </source>
</reference>
<proteinExistence type="predicted"/>
<dbReference type="AlphaFoldDB" id="A0A0D5Y6E1"/>
<evidence type="ECO:0000313" key="2">
    <source>
        <dbReference type="Proteomes" id="UP000032748"/>
    </source>
</evidence>
<gene>
    <name evidence="1" type="ORF">PCL1606_54430</name>
</gene>
<accession>A0A0D5Y6E1</accession>
<organism evidence="1 2">
    <name type="scientific">Pseudomonas chlororaphis</name>
    <dbReference type="NCBI Taxonomy" id="587753"/>
    <lineage>
        <taxon>Bacteria</taxon>
        <taxon>Pseudomonadati</taxon>
        <taxon>Pseudomonadota</taxon>
        <taxon>Gammaproteobacteria</taxon>
        <taxon>Pseudomonadales</taxon>
        <taxon>Pseudomonadaceae</taxon>
        <taxon>Pseudomonas</taxon>
    </lineage>
</organism>
<dbReference type="InterPro" id="IPR014056">
    <property type="entry name" value="TypeIITA-like_toxin_pred"/>
</dbReference>
<dbReference type="PANTHER" id="PTHR41791">
    <property type="entry name" value="SSL7039 PROTEIN"/>
    <property type="match status" value="1"/>
</dbReference>
<dbReference type="PANTHER" id="PTHR41791:SF1">
    <property type="entry name" value="SSL7039 PROTEIN"/>
    <property type="match status" value="1"/>
</dbReference>
<dbReference type="PATRIC" id="fig|587753.10.peg.5435"/>
<protein>
    <submittedName>
        <fullName evidence="1">Addiction module protein</fullName>
    </submittedName>
</protein>
<dbReference type="Proteomes" id="UP000032748">
    <property type="component" value="Chromosome"/>
</dbReference>
<dbReference type="NCBIfam" id="TIGR02683">
    <property type="entry name" value="upstrm_HI1419"/>
    <property type="match status" value="1"/>
</dbReference>
<dbReference type="EMBL" id="CP011110">
    <property type="protein sequence ID" value="AKA26888.1"/>
    <property type="molecule type" value="Genomic_DNA"/>
</dbReference>
<dbReference type="RefSeq" id="WP_044460949.1">
    <property type="nucleotide sequence ID" value="NZ_CP011110.1"/>
</dbReference>
<dbReference type="PIRSF" id="PIRSF028744">
    <property type="entry name" value="Addict_mod_HI1419"/>
    <property type="match status" value="1"/>
</dbReference>
<name>A0A0D5Y6E1_9PSED</name>
<dbReference type="OrthoDB" id="9800258at2"/>
<sequence length="111" mass="12905">MITVEEYQQENQRSPFGRWFATLDTQAAVKVSTALLRLEMGNTSNIKWFDGLGEYRIDWGPGYRIYLIRDGKHLVILLGGGDKSTQQADIRQAKRLIVEFHHRKRAELKTR</sequence>
<dbReference type="KEGG" id="pcz:PCL1606_54430"/>
<evidence type="ECO:0000313" key="1">
    <source>
        <dbReference type="EMBL" id="AKA26888.1"/>
    </source>
</evidence>